<dbReference type="Proteomes" id="UP000299102">
    <property type="component" value="Unassembled WGS sequence"/>
</dbReference>
<organism evidence="2 3">
    <name type="scientific">Eumeta variegata</name>
    <name type="common">Bagworm moth</name>
    <name type="synonym">Eumeta japonica</name>
    <dbReference type="NCBI Taxonomy" id="151549"/>
    <lineage>
        <taxon>Eukaryota</taxon>
        <taxon>Metazoa</taxon>
        <taxon>Ecdysozoa</taxon>
        <taxon>Arthropoda</taxon>
        <taxon>Hexapoda</taxon>
        <taxon>Insecta</taxon>
        <taxon>Pterygota</taxon>
        <taxon>Neoptera</taxon>
        <taxon>Endopterygota</taxon>
        <taxon>Lepidoptera</taxon>
        <taxon>Glossata</taxon>
        <taxon>Ditrysia</taxon>
        <taxon>Tineoidea</taxon>
        <taxon>Psychidae</taxon>
        <taxon>Oiketicinae</taxon>
        <taxon>Eumeta</taxon>
    </lineage>
</organism>
<evidence type="ECO:0000313" key="3">
    <source>
        <dbReference type="Proteomes" id="UP000299102"/>
    </source>
</evidence>
<accession>A0A4C1YVF6</accession>
<gene>
    <name evidence="2" type="ORF">EVAR_12665_1</name>
</gene>
<evidence type="ECO:0000313" key="2">
    <source>
        <dbReference type="EMBL" id="GBP80461.1"/>
    </source>
</evidence>
<keyword evidence="3" id="KW-1185">Reference proteome</keyword>
<dbReference type="AlphaFoldDB" id="A0A4C1YVF6"/>
<sequence>MGAHGSKRSCAGAIPRSIRPSCPCPATRSTRRPSTGNALVPSAPERLRPPCSVNTVLSFPGRTVDNGEVRRMDIGRDN</sequence>
<dbReference type="EMBL" id="BGZK01001464">
    <property type="protein sequence ID" value="GBP80461.1"/>
    <property type="molecule type" value="Genomic_DNA"/>
</dbReference>
<protein>
    <submittedName>
        <fullName evidence="2">Uncharacterized protein</fullName>
    </submittedName>
</protein>
<proteinExistence type="predicted"/>
<feature type="region of interest" description="Disordered" evidence="1">
    <location>
        <begin position="1"/>
        <end position="63"/>
    </location>
</feature>
<name>A0A4C1YVF6_EUMVA</name>
<evidence type="ECO:0000256" key="1">
    <source>
        <dbReference type="SAM" id="MobiDB-lite"/>
    </source>
</evidence>
<reference evidence="2 3" key="1">
    <citation type="journal article" date="2019" name="Commun. Biol.">
        <title>The bagworm genome reveals a unique fibroin gene that provides high tensile strength.</title>
        <authorList>
            <person name="Kono N."/>
            <person name="Nakamura H."/>
            <person name="Ohtoshi R."/>
            <person name="Tomita M."/>
            <person name="Numata K."/>
            <person name="Arakawa K."/>
        </authorList>
    </citation>
    <scope>NUCLEOTIDE SEQUENCE [LARGE SCALE GENOMIC DNA]</scope>
</reference>
<comment type="caution">
    <text evidence="2">The sequence shown here is derived from an EMBL/GenBank/DDBJ whole genome shotgun (WGS) entry which is preliminary data.</text>
</comment>